<feature type="transmembrane region" description="Helical" evidence="6">
    <location>
        <begin position="424"/>
        <end position="443"/>
    </location>
</feature>
<dbReference type="PANTHER" id="PTHR45649:SF6">
    <property type="entry name" value="GABA-SPECIFIC PERMEASE"/>
    <property type="match status" value="1"/>
</dbReference>
<dbReference type="PANTHER" id="PTHR45649">
    <property type="entry name" value="AMINO-ACID PERMEASE BAT1"/>
    <property type="match status" value="1"/>
</dbReference>
<reference evidence="7" key="1">
    <citation type="journal article" date="2021" name="New Phytol.">
        <title>Evolutionary innovations through gain and loss of genes in the ectomycorrhizal Boletales.</title>
        <authorList>
            <person name="Wu G."/>
            <person name="Miyauchi S."/>
            <person name="Morin E."/>
            <person name="Kuo A."/>
            <person name="Drula E."/>
            <person name="Varga T."/>
            <person name="Kohler A."/>
            <person name="Feng B."/>
            <person name="Cao Y."/>
            <person name="Lipzen A."/>
            <person name="Daum C."/>
            <person name="Hundley H."/>
            <person name="Pangilinan J."/>
            <person name="Johnson J."/>
            <person name="Barry K."/>
            <person name="LaButti K."/>
            <person name="Ng V."/>
            <person name="Ahrendt S."/>
            <person name="Min B."/>
            <person name="Choi I.G."/>
            <person name="Park H."/>
            <person name="Plett J.M."/>
            <person name="Magnuson J."/>
            <person name="Spatafora J.W."/>
            <person name="Nagy L.G."/>
            <person name="Henrissat B."/>
            <person name="Grigoriev I.V."/>
            <person name="Yang Z.L."/>
            <person name="Xu J."/>
            <person name="Martin F.M."/>
        </authorList>
    </citation>
    <scope>NUCLEOTIDE SEQUENCE</scope>
    <source>
        <strain evidence="7">KKN 215</strain>
    </source>
</reference>
<feature type="transmembrane region" description="Helical" evidence="6">
    <location>
        <begin position="493"/>
        <end position="513"/>
    </location>
</feature>
<keyword evidence="2" id="KW-0813">Transport</keyword>
<evidence type="ECO:0000256" key="2">
    <source>
        <dbReference type="ARBA" id="ARBA00022448"/>
    </source>
</evidence>
<comment type="subcellular location">
    <subcellularLocation>
        <location evidence="1">Membrane</location>
        <topology evidence="1">Multi-pass membrane protein</topology>
    </subcellularLocation>
</comment>
<evidence type="ECO:0000313" key="7">
    <source>
        <dbReference type="EMBL" id="KAH8091345.1"/>
    </source>
</evidence>
<keyword evidence="3 6" id="KW-0812">Transmembrane</keyword>
<proteinExistence type="predicted"/>
<comment type="caution">
    <text evidence="7">The sequence shown here is derived from an EMBL/GenBank/DDBJ whole genome shotgun (WGS) entry which is preliminary data.</text>
</comment>
<keyword evidence="5 6" id="KW-0472">Membrane</keyword>
<dbReference type="AlphaFoldDB" id="A0A8K0XLM3"/>
<dbReference type="PROSITE" id="PS00218">
    <property type="entry name" value="AMINO_ACID_PERMEASE_1"/>
    <property type="match status" value="1"/>
</dbReference>
<evidence type="ECO:0000256" key="4">
    <source>
        <dbReference type="ARBA" id="ARBA00022989"/>
    </source>
</evidence>
<feature type="transmembrane region" description="Helical" evidence="6">
    <location>
        <begin position="347"/>
        <end position="375"/>
    </location>
</feature>
<feature type="transmembrane region" description="Helical" evidence="6">
    <location>
        <begin position="60"/>
        <end position="82"/>
    </location>
</feature>
<sequence length="566" mass="60589">MQYKIPNLSSDSTFSFLLHLAPSTPSRTMKERHPDGQDRDAELLASLGYKQDFKRNFSRLELFGVGFSMIGVFPSIAGVLVFAIPNGGPVAMVWGWALCGIFIMCIACAVAELGSAAPTAGGLYYWTYRYASPRTKNVLSWVVGYLSTFTYGTATTAVSWACAVSILAGVSIGSDFSYVPTTGQTFGVFAAVLVFQLFMASLPSLIVARLQKLYIALNVLICFGVIIALPIATPRENMNTARYVFGSFVNLSGWPNGFAFILSFLSPLWTVAAFDAPAHISEEASNASFAVPYATILSPGVAVILGWGLNVVLAFCMGTDLESIVGNEIGQPLATIFSNSFGKKGTLAVWSFTIVVQLFMGAGCLTAGARLTWAFSRDGALPYSRYISRLNPYTGMPTYATFVTAFLGLAVGLLVFAGPAATSALFSASLVSIYVTITIAILARLLGGVEWAPGPFSMGKYSKPVSIISIIWMALVIMIMSFPNNPDPNADSMNYTCLILGGYIILCLAYYYFPVYGGVNWFKGPVRNVSRAVESASESSGSVGVVSEKETEKAKMTVSVEVVEGV</sequence>
<dbReference type="EMBL" id="JAEVFJ010000036">
    <property type="protein sequence ID" value="KAH8091345.1"/>
    <property type="molecule type" value="Genomic_DNA"/>
</dbReference>
<feature type="transmembrane region" description="Helical" evidence="6">
    <location>
        <begin position="396"/>
        <end position="418"/>
    </location>
</feature>
<feature type="transmembrane region" description="Helical" evidence="6">
    <location>
        <begin position="286"/>
        <end position="309"/>
    </location>
</feature>
<dbReference type="GO" id="GO:0016020">
    <property type="term" value="C:membrane"/>
    <property type="evidence" value="ECO:0007669"/>
    <property type="project" value="UniProtKB-SubCell"/>
</dbReference>
<protein>
    <submittedName>
        <fullName evidence="7">APC amino acid permease</fullName>
    </submittedName>
</protein>
<feature type="transmembrane region" description="Helical" evidence="6">
    <location>
        <begin position="253"/>
        <end position="274"/>
    </location>
</feature>
<dbReference type="GO" id="GO:0022857">
    <property type="term" value="F:transmembrane transporter activity"/>
    <property type="evidence" value="ECO:0007669"/>
    <property type="project" value="InterPro"/>
</dbReference>
<keyword evidence="8" id="KW-1185">Reference proteome</keyword>
<keyword evidence="4 6" id="KW-1133">Transmembrane helix</keyword>
<evidence type="ECO:0000256" key="5">
    <source>
        <dbReference type="ARBA" id="ARBA00023136"/>
    </source>
</evidence>
<feature type="transmembrane region" description="Helical" evidence="6">
    <location>
        <begin position="186"/>
        <end position="206"/>
    </location>
</feature>
<feature type="transmembrane region" description="Helical" evidence="6">
    <location>
        <begin position="213"/>
        <end position="233"/>
    </location>
</feature>
<dbReference type="PIRSF" id="PIRSF006060">
    <property type="entry name" value="AA_transporter"/>
    <property type="match status" value="1"/>
</dbReference>
<accession>A0A8K0XLM3</accession>
<feature type="transmembrane region" description="Helical" evidence="6">
    <location>
        <begin position="138"/>
        <end position="166"/>
    </location>
</feature>
<evidence type="ECO:0000256" key="6">
    <source>
        <dbReference type="SAM" id="Phobius"/>
    </source>
</evidence>
<dbReference type="GO" id="GO:0006865">
    <property type="term" value="P:amino acid transport"/>
    <property type="evidence" value="ECO:0007669"/>
    <property type="project" value="InterPro"/>
</dbReference>
<dbReference type="Pfam" id="PF13520">
    <property type="entry name" value="AA_permease_2"/>
    <property type="match status" value="1"/>
</dbReference>
<feature type="transmembrane region" description="Helical" evidence="6">
    <location>
        <begin position="464"/>
        <end position="481"/>
    </location>
</feature>
<organism evidence="7 8">
    <name type="scientific">Cristinia sonorae</name>
    <dbReference type="NCBI Taxonomy" id="1940300"/>
    <lineage>
        <taxon>Eukaryota</taxon>
        <taxon>Fungi</taxon>
        <taxon>Dikarya</taxon>
        <taxon>Basidiomycota</taxon>
        <taxon>Agaricomycotina</taxon>
        <taxon>Agaricomycetes</taxon>
        <taxon>Agaricomycetidae</taxon>
        <taxon>Agaricales</taxon>
        <taxon>Pleurotineae</taxon>
        <taxon>Stephanosporaceae</taxon>
        <taxon>Cristinia</taxon>
    </lineage>
</organism>
<dbReference type="Gene3D" id="1.20.1740.10">
    <property type="entry name" value="Amino acid/polyamine transporter I"/>
    <property type="match status" value="1"/>
</dbReference>
<dbReference type="OrthoDB" id="4476201at2759"/>
<dbReference type="Proteomes" id="UP000813824">
    <property type="component" value="Unassembled WGS sequence"/>
</dbReference>
<evidence type="ECO:0000256" key="1">
    <source>
        <dbReference type="ARBA" id="ARBA00004141"/>
    </source>
</evidence>
<gene>
    <name evidence="7" type="ORF">BXZ70DRAFT_480555</name>
</gene>
<evidence type="ECO:0000313" key="8">
    <source>
        <dbReference type="Proteomes" id="UP000813824"/>
    </source>
</evidence>
<dbReference type="InterPro" id="IPR004840">
    <property type="entry name" value="Amino_acid_permease_CS"/>
</dbReference>
<feature type="transmembrane region" description="Helical" evidence="6">
    <location>
        <begin position="94"/>
        <end position="126"/>
    </location>
</feature>
<evidence type="ECO:0000256" key="3">
    <source>
        <dbReference type="ARBA" id="ARBA00022692"/>
    </source>
</evidence>
<dbReference type="InterPro" id="IPR002293">
    <property type="entry name" value="AA/rel_permease1"/>
</dbReference>
<name>A0A8K0XLM3_9AGAR</name>